<keyword evidence="1" id="KW-1133">Transmembrane helix</keyword>
<evidence type="ECO:0000256" key="1">
    <source>
        <dbReference type="SAM" id="Phobius"/>
    </source>
</evidence>
<feature type="transmembrane region" description="Helical" evidence="1">
    <location>
        <begin position="12"/>
        <end position="33"/>
    </location>
</feature>
<feature type="transmembrane region" description="Helical" evidence="1">
    <location>
        <begin position="106"/>
        <end position="127"/>
    </location>
</feature>
<accession>A0A5J5IWI4</accession>
<proteinExistence type="predicted"/>
<evidence type="ECO:0000313" key="3">
    <source>
        <dbReference type="Proteomes" id="UP000327039"/>
    </source>
</evidence>
<keyword evidence="1" id="KW-0812">Transmembrane</keyword>
<dbReference type="EMBL" id="VYRZ01000001">
    <property type="protein sequence ID" value="KAA9090069.1"/>
    <property type="molecule type" value="Genomic_DNA"/>
</dbReference>
<gene>
    <name evidence="2" type="ORF">F6B42_05665</name>
</gene>
<keyword evidence="3" id="KW-1185">Reference proteome</keyword>
<evidence type="ECO:0000313" key="2">
    <source>
        <dbReference type="EMBL" id="KAA9090069.1"/>
    </source>
</evidence>
<organism evidence="2 3">
    <name type="scientific">Microbacterium radiodurans</name>
    <dbReference type="NCBI Taxonomy" id="661398"/>
    <lineage>
        <taxon>Bacteria</taxon>
        <taxon>Bacillati</taxon>
        <taxon>Actinomycetota</taxon>
        <taxon>Actinomycetes</taxon>
        <taxon>Micrococcales</taxon>
        <taxon>Microbacteriaceae</taxon>
        <taxon>Microbacterium</taxon>
    </lineage>
</organism>
<name>A0A5J5IWI4_9MICO</name>
<sequence>MSSTPLLRASLLWGLGVGLVIAGVMALIGFFVAGGEGAASGALGALVGVIFPAFTALSILLGNRWYGHPQWLQIFFAVVLGGWLLKFVLVIIALLVLFQVDWLVRGIFALAVIVAAVASLAVDMVVLSRMRLSGASDVTLPTAESLRDQE</sequence>
<dbReference type="Proteomes" id="UP000327039">
    <property type="component" value="Unassembled WGS sequence"/>
</dbReference>
<feature type="transmembrane region" description="Helical" evidence="1">
    <location>
        <begin position="39"/>
        <end position="62"/>
    </location>
</feature>
<dbReference type="OrthoDB" id="5117309at2"/>
<feature type="transmembrane region" description="Helical" evidence="1">
    <location>
        <begin position="74"/>
        <end position="100"/>
    </location>
</feature>
<reference evidence="3" key="1">
    <citation type="submission" date="2019-09" db="EMBL/GenBank/DDBJ databases">
        <title>Mumia zhuanghuii sp. nov. isolated from the intestinal contents of plateau pika (Ochotona curzoniae) in the Qinghai-Tibet plateau of China.</title>
        <authorList>
            <person name="Tian Z."/>
        </authorList>
    </citation>
    <scope>NUCLEOTIDE SEQUENCE [LARGE SCALE GENOMIC DNA]</scope>
    <source>
        <strain evidence="3">DSM 25564</strain>
    </source>
</reference>
<dbReference type="AlphaFoldDB" id="A0A5J5IWI4"/>
<comment type="caution">
    <text evidence="2">The sequence shown here is derived from an EMBL/GenBank/DDBJ whole genome shotgun (WGS) entry which is preliminary data.</text>
</comment>
<protein>
    <submittedName>
        <fullName evidence="2">Uncharacterized protein</fullName>
    </submittedName>
</protein>
<keyword evidence="1" id="KW-0472">Membrane</keyword>